<dbReference type="AlphaFoldDB" id="A0A2P2JZ36"/>
<dbReference type="EMBL" id="GGEC01018253">
    <property type="protein sequence ID" value="MBW98736.1"/>
    <property type="molecule type" value="Transcribed_RNA"/>
</dbReference>
<sequence length="86" mass="9986">MVANRSLCEGLRMLLVDGYEVTKTFTRGSFTSWLQKNYHFFIDKSFLSGRMGVFVYTLLKNRDVTPLPFFSFPTPSHFSILPIKKL</sequence>
<evidence type="ECO:0000313" key="1">
    <source>
        <dbReference type="EMBL" id="MBW98736.1"/>
    </source>
</evidence>
<proteinExistence type="predicted"/>
<protein>
    <submittedName>
        <fullName evidence="1">Uncharacterized protein LOC107421841</fullName>
    </submittedName>
</protein>
<name>A0A2P2JZ36_RHIMU</name>
<organism evidence="1">
    <name type="scientific">Rhizophora mucronata</name>
    <name type="common">Asiatic mangrove</name>
    <dbReference type="NCBI Taxonomy" id="61149"/>
    <lineage>
        <taxon>Eukaryota</taxon>
        <taxon>Viridiplantae</taxon>
        <taxon>Streptophyta</taxon>
        <taxon>Embryophyta</taxon>
        <taxon>Tracheophyta</taxon>
        <taxon>Spermatophyta</taxon>
        <taxon>Magnoliopsida</taxon>
        <taxon>eudicotyledons</taxon>
        <taxon>Gunneridae</taxon>
        <taxon>Pentapetalae</taxon>
        <taxon>rosids</taxon>
        <taxon>fabids</taxon>
        <taxon>Malpighiales</taxon>
        <taxon>Rhizophoraceae</taxon>
        <taxon>Rhizophora</taxon>
    </lineage>
</organism>
<reference evidence="1" key="1">
    <citation type="submission" date="2018-02" db="EMBL/GenBank/DDBJ databases">
        <title>Rhizophora mucronata_Transcriptome.</title>
        <authorList>
            <person name="Meera S.P."/>
            <person name="Sreeshan A."/>
            <person name="Augustine A."/>
        </authorList>
    </citation>
    <scope>NUCLEOTIDE SEQUENCE</scope>
    <source>
        <tissue evidence="1">Leaf</tissue>
    </source>
</reference>
<accession>A0A2P2JZ36</accession>